<dbReference type="CDD" id="cd07814">
    <property type="entry name" value="SRPBCC_CalC_Aha1-like"/>
    <property type="match status" value="1"/>
</dbReference>
<protein>
    <submittedName>
        <fullName evidence="3">SRPBCC domain-containing protein</fullName>
    </submittedName>
</protein>
<dbReference type="InterPro" id="IPR023393">
    <property type="entry name" value="START-like_dom_sf"/>
</dbReference>
<evidence type="ECO:0000313" key="3">
    <source>
        <dbReference type="EMBL" id="MCQ9209190.1"/>
    </source>
</evidence>
<evidence type="ECO:0000313" key="4">
    <source>
        <dbReference type="Proteomes" id="UP001059480"/>
    </source>
</evidence>
<dbReference type="Pfam" id="PF08327">
    <property type="entry name" value="AHSA1"/>
    <property type="match status" value="1"/>
</dbReference>
<dbReference type="RefSeq" id="WP_256944297.1">
    <property type="nucleotide sequence ID" value="NZ_JANHNZ010000001.1"/>
</dbReference>
<name>A0ABT1WKY8_9LACT</name>
<dbReference type="InterPro" id="IPR013538">
    <property type="entry name" value="ASHA1/2-like_C"/>
</dbReference>
<organism evidence="3 4">
    <name type="scientific">Granulicatella seriolae</name>
    <dbReference type="NCBI Taxonomy" id="2967226"/>
    <lineage>
        <taxon>Bacteria</taxon>
        <taxon>Bacillati</taxon>
        <taxon>Bacillota</taxon>
        <taxon>Bacilli</taxon>
        <taxon>Lactobacillales</taxon>
        <taxon>Carnobacteriaceae</taxon>
        <taxon>Granulicatella</taxon>
    </lineage>
</organism>
<reference evidence="3" key="3">
    <citation type="journal article" date="2023" name="Microbiol. Resour. Announc.">
        <title>Draft Genome Sequence of Granulicatella sp. Strain S8, Isolated from a Marine Fish, Seriola quinqueradiata.</title>
        <authorList>
            <person name="Lee M."/>
            <person name="Farooq A."/>
            <person name="Jeong J.B."/>
            <person name="Jung M.Y."/>
        </authorList>
    </citation>
    <scope>NUCLEOTIDE SEQUENCE</scope>
    <source>
        <strain evidence="3">S8</strain>
    </source>
</reference>
<accession>A0ABT1WKY8</accession>
<sequence>MGDNQKNSEVIVNANIDKVWQALTNEDMLTKWYAPNSPWKIPKLAKGEKILFTLMPNAYNSLKEALPMDITIEKVIPHKEFSFSVDSMEGIISFVLEELENSVKVEANTEDYDESLANLKALLEDKELPYI</sequence>
<evidence type="ECO:0000259" key="2">
    <source>
        <dbReference type="Pfam" id="PF08327"/>
    </source>
</evidence>
<comment type="caution">
    <text evidence="3">The sequence shown here is derived from an EMBL/GenBank/DDBJ whole genome shotgun (WGS) entry which is preliminary data.</text>
</comment>
<comment type="similarity">
    <text evidence="1">Belongs to the AHA1 family.</text>
</comment>
<dbReference type="SUPFAM" id="SSF55961">
    <property type="entry name" value="Bet v1-like"/>
    <property type="match status" value="1"/>
</dbReference>
<dbReference type="Gene3D" id="3.30.530.20">
    <property type="match status" value="1"/>
</dbReference>
<proteinExistence type="inferred from homology"/>
<feature type="domain" description="Activator of Hsp90 ATPase homologue 1/2-like C-terminal" evidence="2">
    <location>
        <begin position="13"/>
        <end position="110"/>
    </location>
</feature>
<reference evidence="3" key="1">
    <citation type="submission" date="2022-07" db="EMBL/GenBank/DDBJ databases">
        <authorList>
            <person name="Jung M.-Y."/>
            <person name="Lee M."/>
        </authorList>
    </citation>
    <scope>NUCLEOTIDE SEQUENCE</scope>
    <source>
        <strain evidence="3">S8</strain>
    </source>
</reference>
<reference evidence="3" key="2">
    <citation type="journal article" date="2023" name="Curr. Microbiol.">
        <title>Granulicatella seriolae sp. nov., a Novel Facultative Anaerobe Isolated from Yellowtail Marine Fish.</title>
        <authorList>
            <person name="Lee M."/>
            <person name="Choi Y.J."/>
            <person name="Farooq A."/>
            <person name="Jeong J.B."/>
            <person name="Jung M.Y."/>
        </authorList>
    </citation>
    <scope>NUCLEOTIDE SEQUENCE</scope>
    <source>
        <strain evidence="3">S8</strain>
    </source>
</reference>
<evidence type="ECO:0000256" key="1">
    <source>
        <dbReference type="ARBA" id="ARBA00006817"/>
    </source>
</evidence>
<gene>
    <name evidence="3" type="ORF">NPA36_01240</name>
</gene>
<dbReference type="Proteomes" id="UP001059480">
    <property type="component" value="Unassembled WGS sequence"/>
</dbReference>
<keyword evidence="4" id="KW-1185">Reference proteome</keyword>
<dbReference type="EMBL" id="JANHNZ010000001">
    <property type="protein sequence ID" value="MCQ9209190.1"/>
    <property type="molecule type" value="Genomic_DNA"/>
</dbReference>